<protein>
    <recommendedName>
        <fullName evidence="1">Methyltransferase FkbM domain-containing protein</fullName>
    </recommendedName>
</protein>
<dbReference type="EMBL" id="UINC01173824">
    <property type="protein sequence ID" value="SVD79630.1"/>
    <property type="molecule type" value="Genomic_DNA"/>
</dbReference>
<evidence type="ECO:0000313" key="2">
    <source>
        <dbReference type="EMBL" id="SVD79630.1"/>
    </source>
</evidence>
<organism evidence="2">
    <name type="scientific">marine metagenome</name>
    <dbReference type="NCBI Taxonomy" id="408172"/>
    <lineage>
        <taxon>unclassified sequences</taxon>
        <taxon>metagenomes</taxon>
        <taxon>ecological metagenomes</taxon>
    </lineage>
</organism>
<sequence>NENVKLEFRLPKVDFGAISAGQSHRADRNNNIQGKENYYSFAKEEIIICEGKKVDDLLFEELRALSFIKMDIEGAELFALQGMQKTIKKFNPVILIEIQPFFLEGYNIKESEIISYITDELDYEMYFYDQEIRKLRIVNRNLWDSNYILLPNEIKDQFRKIIYEK</sequence>
<dbReference type="AlphaFoldDB" id="A0A382Y932"/>
<reference evidence="2" key="1">
    <citation type="submission" date="2018-05" db="EMBL/GenBank/DDBJ databases">
        <authorList>
            <person name="Lanie J.A."/>
            <person name="Ng W.-L."/>
            <person name="Kazmierczak K.M."/>
            <person name="Andrzejewski T.M."/>
            <person name="Davidsen T.M."/>
            <person name="Wayne K.J."/>
            <person name="Tettelin H."/>
            <person name="Glass J.I."/>
            <person name="Rusch D."/>
            <person name="Podicherti R."/>
            <person name="Tsui H.-C.T."/>
            <person name="Winkler M.E."/>
        </authorList>
    </citation>
    <scope>NUCLEOTIDE SEQUENCE</scope>
</reference>
<gene>
    <name evidence="2" type="ORF">METZ01_LOCUS432484</name>
</gene>
<evidence type="ECO:0000259" key="1">
    <source>
        <dbReference type="Pfam" id="PF05050"/>
    </source>
</evidence>
<dbReference type="SUPFAM" id="SSF53335">
    <property type="entry name" value="S-adenosyl-L-methionine-dependent methyltransferases"/>
    <property type="match status" value="1"/>
</dbReference>
<name>A0A382Y932_9ZZZZ</name>
<dbReference type="Pfam" id="PF05050">
    <property type="entry name" value="Methyltransf_21"/>
    <property type="match status" value="1"/>
</dbReference>
<dbReference type="InterPro" id="IPR029063">
    <property type="entry name" value="SAM-dependent_MTases_sf"/>
</dbReference>
<dbReference type="InterPro" id="IPR006342">
    <property type="entry name" value="FkbM_mtfrase"/>
</dbReference>
<feature type="domain" description="Methyltransferase FkbM" evidence="1">
    <location>
        <begin position="33"/>
        <end position="124"/>
    </location>
</feature>
<dbReference type="Gene3D" id="3.40.50.150">
    <property type="entry name" value="Vaccinia Virus protein VP39"/>
    <property type="match status" value="1"/>
</dbReference>
<feature type="non-terminal residue" evidence="2">
    <location>
        <position position="1"/>
    </location>
</feature>
<accession>A0A382Y932</accession>
<proteinExistence type="predicted"/>